<comment type="caution">
    <text evidence="1">The sequence shown here is derived from an EMBL/GenBank/DDBJ whole genome shotgun (WGS) entry which is preliminary data.</text>
</comment>
<organism evidence="1 2">
    <name type="scientific">Oryza meyeriana var. granulata</name>
    <dbReference type="NCBI Taxonomy" id="110450"/>
    <lineage>
        <taxon>Eukaryota</taxon>
        <taxon>Viridiplantae</taxon>
        <taxon>Streptophyta</taxon>
        <taxon>Embryophyta</taxon>
        <taxon>Tracheophyta</taxon>
        <taxon>Spermatophyta</taxon>
        <taxon>Magnoliopsida</taxon>
        <taxon>Liliopsida</taxon>
        <taxon>Poales</taxon>
        <taxon>Poaceae</taxon>
        <taxon>BOP clade</taxon>
        <taxon>Oryzoideae</taxon>
        <taxon>Oryzeae</taxon>
        <taxon>Oryzinae</taxon>
        <taxon>Oryza</taxon>
        <taxon>Oryza meyeriana</taxon>
    </lineage>
</organism>
<sequence length="90" mass="10087">MPPAESLAKTVRAALAEALVYYYPLAGHLQELPCGKLVVDCTEEKGWFSWQRRQTCGCLSSASHCCRHFRAPVSLSVTTWEMVKWSLPSN</sequence>
<keyword evidence="2" id="KW-1185">Reference proteome</keyword>
<dbReference type="Pfam" id="PF02458">
    <property type="entry name" value="Transferase"/>
    <property type="match status" value="1"/>
</dbReference>
<dbReference type="OrthoDB" id="444127at2759"/>
<gene>
    <name evidence="1" type="ORF">E2562_023042</name>
</gene>
<dbReference type="GO" id="GO:0050734">
    <property type="term" value="F:hydroxycinnamoyltransferase activity"/>
    <property type="evidence" value="ECO:0007669"/>
    <property type="project" value="UniProtKB-ARBA"/>
</dbReference>
<evidence type="ECO:0000313" key="1">
    <source>
        <dbReference type="EMBL" id="KAF0929694.1"/>
    </source>
</evidence>
<dbReference type="Proteomes" id="UP000479710">
    <property type="component" value="Unassembled WGS sequence"/>
</dbReference>
<dbReference type="EMBL" id="SPHZ02000002">
    <property type="protein sequence ID" value="KAF0929694.1"/>
    <property type="molecule type" value="Genomic_DNA"/>
</dbReference>
<proteinExistence type="predicted"/>
<accession>A0A6G1EYI8</accession>
<dbReference type="InterPro" id="IPR023213">
    <property type="entry name" value="CAT-like_dom_sf"/>
</dbReference>
<name>A0A6G1EYI8_9ORYZ</name>
<dbReference type="Gene3D" id="3.30.559.10">
    <property type="entry name" value="Chloramphenicol acetyltransferase-like domain"/>
    <property type="match status" value="1"/>
</dbReference>
<dbReference type="AlphaFoldDB" id="A0A6G1EYI8"/>
<evidence type="ECO:0000313" key="2">
    <source>
        <dbReference type="Proteomes" id="UP000479710"/>
    </source>
</evidence>
<reference evidence="1 2" key="1">
    <citation type="submission" date="2019-11" db="EMBL/GenBank/DDBJ databases">
        <title>Whole genome sequence of Oryza granulata.</title>
        <authorList>
            <person name="Li W."/>
        </authorList>
    </citation>
    <scope>NUCLEOTIDE SEQUENCE [LARGE SCALE GENOMIC DNA]</scope>
    <source>
        <strain evidence="2">cv. Menghai</strain>
        <tissue evidence="1">Leaf</tissue>
    </source>
</reference>
<protein>
    <submittedName>
        <fullName evidence="1">Uncharacterized protein</fullName>
    </submittedName>
</protein>